<evidence type="ECO:0000256" key="6">
    <source>
        <dbReference type="ARBA" id="ARBA00014679"/>
    </source>
</evidence>
<dbReference type="EC" id="2.1.1.228" evidence="5 15"/>
<accession>A0A381DZR0</accession>
<evidence type="ECO:0000313" key="19">
    <source>
        <dbReference type="EMBL" id="SUX18994.1"/>
    </source>
</evidence>
<feature type="binding site" evidence="15 16">
    <location>
        <begin position="135"/>
        <end position="140"/>
    </location>
    <ligand>
        <name>S-adenosyl-L-methionine</name>
        <dbReference type="ChEBI" id="CHEBI:59789"/>
    </ligand>
</feature>
<dbReference type="InterPro" id="IPR016009">
    <property type="entry name" value="tRNA_MeTrfase_TRMD/TRM10"/>
</dbReference>
<dbReference type="Gene3D" id="3.40.1280.10">
    <property type="match status" value="1"/>
</dbReference>
<dbReference type="PANTHER" id="PTHR46417:SF1">
    <property type="entry name" value="TRNA (GUANINE-N(1)-)-METHYLTRANSFERASE"/>
    <property type="match status" value="1"/>
</dbReference>
<feature type="binding site" evidence="15 16">
    <location>
        <position position="115"/>
    </location>
    <ligand>
        <name>S-adenosyl-L-methionine</name>
        <dbReference type="ChEBI" id="CHEBI:59789"/>
    </ligand>
</feature>
<evidence type="ECO:0000256" key="2">
    <source>
        <dbReference type="ARBA" id="ARBA00004496"/>
    </source>
</evidence>
<proteinExistence type="inferred from homology"/>
<keyword evidence="7 15" id="KW-0963">Cytoplasm</keyword>
<evidence type="ECO:0000256" key="10">
    <source>
        <dbReference type="ARBA" id="ARBA00022691"/>
    </source>
</evidence>
<keyword evidence="9 15" id="KW-0808">Transferase</keyword>
<evidence type="ECO:0000256" key="1">
    <source>
        <dbReference type="ARBA" id="ARBA00002634"/>
    </source>
</evidence>
<sequence length="252" mass="28583">MHIDIISIFPELVRHWFSQGVIGRALQKKEDPPAALYYWNPREYSDDRHQRVDDRPFGGGPGMVMQYEPLARVAQAINASGDKPLHIYLSPQGSTFNHTLAAELARKPRLVLWCGRYEGIDQRFIEEYIDAEISIGDFVLSGGEIAAAIVIDTVLRLVPGVLGDEQSALEDSFQQKLLDHPHYTRPENTATIRAPEILLSGNHALIERWRLKQALGRTFLHRPDIFCQLDLSDAQQNLLNEFLTEQQFGEPS</sequence>
<evidence type="ECO:0000256" key="11">
    <source>
        <dbReference type="ARBA" id="ARBA00022694"/>
    </source>
</evidence>
<keyword evidence="8 15" id="KW-0489">Methyltransferase</keyword>
<comment type="subcellular location">
    <subcellularLocation>
        <location evidence="2 15 17">Cytoplasm</location>
    </subcellularLocation>
</comment>
<comment type="similarity">
    <text evidence="3 15 17">Belongs to the RNA methyltransferase TrmD family.</text>
</comment>
<keyword evidence="20" id="KW-1185">Reference proteome</keyword>
<dbReference type="SUPFAM" id="SSF75217">
    <property type="entry name" value="alpha/beta knot"/>
    <property type="match status" value="1"/>
</dbReference>
<dbReference type="RefSeq" id="WP_115610708.1">
    <property type="nucleotide sequence ID" value="NZ_JBHLZC010000001.1"/>
</dbReference>
<dbReference type="PANTHER" id="PTHR46417">
    <property type="entry name" value="TRNA (GUANINE-N(1)-)-METHYLTRANSFERASE"/>
    <property type="match status" value="1"/>
</dbReference>
<evidence type="ECO:0000256" key="3">
    <source>
        <dbReference type="ARBA" id="ARBA00007630"/>
    </source>
</evidence>
<dbReference type="NCBIfam" id="NF000648">
    <property type="entry name" value="PRK00026.1"/>
    <property type="match status" value="1"/>
</dbReference>
<evidence type="ECO:0000256" key="12">
    <source>
        <dbReference type="ARBA" id="ARBA00029736"/>
    </source>
</evidence>
<comment type="catalytic activity">
    <reaction evidence="14 15 17">
        <text>guanosine(37) in tRNA + S-adenosyl-L-methionine = N(1)-methylguanosine(37) in tRNA + S-adenosyl-L-homocysteine + H(+)</text>
        <dbReference type="Rhea" id="RHEA:36899"/>
        <dbReference type="Rhea" id="RHEA-COMP:10145"/>
        <dbReference type="Rhea" id="RHEA-COMP:10147"/>
        <dbReference type="ChEBI" id="CHEBI:15378"/>
        <dbReference type="ChEBI" id="CHEBI:57856"/>
        <dbReference type="ChEBI" id="CHEBI:59789"/>
        <dbReference type="ChEBI" id="CHEBI:73542"/>
        <dbReference type="ChEBI" id="CHEBI:74269"/>
        <dbReference type="EC" id="2.1.1.228"/>
    </reaction>
</comment>
<evidence type="ECO:0000256" key="9">
    <source>
        <dbReference type="ARBA" id="ARBA00022679"/>
    </source>
</evidence>
<dbReference type="Gene3D" id="1.10.1270.20">
    <property type="entry name" value="tRNA(m1g37)methyltransferase, domain 2"/>
    <property type="match status" value="1"/>
</dbReference>
<reference evidence="19 20" key="1">
    <citation type="submission" date="2018-06" db="EMBL/GenBank/DDBJ databases">
        <authorList>
            <consortium name="Pathogen Informatics"/>
            <person name="Doyle S."/>
        </authorList>
    </citation>
    <scope>NUCLEOTIDE SEQUENCE [LARGE SCALE GENOMIC DNA]</scope>
    <source>
        <strain evidence="19 20">NCTC13294</strain>
    </source>
</reference>
<evidence type="ECO:0000256" key="14">
    <source>
        <dbReference type="ARBA" id="ARBA00047783"/>
    </source>
</evidence>
<dbReference type="InterPro" id="IPR029026">
    <property type="entry name" value="tRNA_m1G_MTases_N"/>
</dbReference>
<evidence type="ECO:0000256" key="17">
    <source>
        <dbReference type="RuleBase" id="RU003464"/>
    </source>
</evidence>
<evidence type="ECO:0000259" key="18">
    <source>
        <dbReference type="Pfam" id="PF01746"/>
    </source>
</evidence>
<organism evidence="19 20">
    <name type="scientific">Cardiobacterium valvarum</name>
    <dbReference type="NCBI Taxonomy" id="194702"/>
    <lineage>
        <taxon>Bacteria</taxon>
        <taxon>Pseudomonadati</taxon>
        <taxon>Pseudomonadota</taxon>
        <taxon>Gammaproteobacteria</taxon>
        <taxon>Cardiobacteriales</taxon>
        <taxon>Cardiobacteriaceae</taxon>
        <taxon>Cardiobacterium</taxon>
    </lineage>
</organism>
<evidence type="ECO:0000256" key="16">
    <source>
        <dbReference type="PIRSR" id="PIRSR000386-1"/>
    </source>
</evidence>
<evidence type="ECO:0000256" key="8">
    <source>
        <dbReference type="ARBA" id="ARBA00022603"/>
    </source>
</evidence>
<dbReference type="HAMAP" id="MF_00605">
    <property type="entry name" value="TrmD"/>
    <property type="match status" value="1"/>
</dbReference>
<evidence type="ECO:0000256" key="15">
    <source>
        <dbReference type="HAMAP-Rule" id="MF_00605"/>
    </source>
</evidence>
<dbReference type="FunFam" id="3.40.1280.10:FF:000001">
    <property type="entry name" value="tRNA (guanine-N(1)-)-methyltransferase"/>
    <property type="match status" value="1"/>
</dbReference>
<dbReference type="GO" id="GO:0002939">
    <property type="term" value="P:tRNA N1-guanine methylation"/>
    <property type="evidence" value="ECO:0007669"/>
    <property type="project" value="TreeGrafter"/>
</dbReference>
<gene>
    <name evidence="15 19" type="primary">trmD</name>
    <name evidence="19" type="ORF">NCTC13294_00409</name>
</gene>
<dbReference type="InterPro" id="IPR002649">
    <property type="entry name" value="tRNA_m1G_MeTrfase_TrmD"/>
</dbReference>
<dbReference type="FunFam" id="1.10.1270.20:FF:000001">
    <property type="entry name" value="tRNA (guanine-N(1)-)-methyltransferase"/>
    <property type="match status" value="1"/>
</dbReference>
<dbReference type="EMBL" id="UFUW01000001">
    <property type="protein sequence ID" value="SUX18994.1"/>
    <property type="molecule type" value="Genomic_DNA"/>
</dbReference>
<feature type="domain" description="tRNA methyltransferase TRMD/TRM10-type" evidence="18">
    <location>
        <begin position="1"/>
        <end position="226"/>
    </location>
</feature>
<evidence type="ECO:0000256" key="4">
    <source>
        <dbReference type="ARBA" id="ARBA00011738"/>
    </source>
</evidence>
<dbReference type="GO" id="GO:0052906">
    <property type="term" value="F:tRNA (guanine(37)-N1)-methyltransferase activity"/>
    <property type="evidence" value="ECO:0007669"/>
    <property type="project" value="UniProtKB-UniRule"/>
</dbReference>
<dbReference type="PIRSF" id="PIRSF000386">
    <property type="entry name" value="tRNA_mtase"/>
    <property type="match status" value="1"/>
</dbReference>
<keyword evidence="11 15" id="KW-0819">tRNA processing</keyword>
<keyword evidence="10 15" id="KW-0949">S-adenosyl-L-methionine</keyword>
<dbReference type="AlphaFoldDB" id="A0A381DZR0"/>
<dbReference type="NCBIfam" id="TIGR00088">
    <property type="entry name" value="trmD"/>
    <property type="match status" value="1"/>
</dbReference>
<evidence type="ECO:0000256" key="13">
    <source>
        <dbReference type="ARBA" id="ARBA00033392"/>
    </source>
</evidence>
<comment type="subunit">
    <text evidence="4 15 17">Homodimer.</text>
</comment>
<evidence type="ECO:0000313" key="20">
    <source>
        <dbReference type="Proteomes" id="UP000254572"/>
    </source>
</evidence>
<dbReference type="GO" id="GO:0005829">
    <property type="term" value="C:cytosol"/>
    <property type="evidence" value="ECO:0007669"/>
    <property type="project" value="TreeGrafter"/>
</dbReference>
<evidence type="ECO:0000256" key="5">
    <source>
        <dbReference type="ARBA" id="ARBA00012807"/>
    </source>
</evidence>
<dbReference type="Pfam" id="PF01746">
    <property type="entry name" value="tRNA_m1G_MT"/>
    <property type="match status" value="1"/>
</dbReference>
<dbReference type="Proteomes" id="UP000254572">
    <property type="component" value="Unassembled WGS sequence"/>
</dbReference>
<dbReference type="InterPro" id="IPR023148">
    <property type="entry name" value="tRNA_m1G_MeTrfase_C_sf"/>
</dbReference>
<protein>
    <recommendedName>
        <fullName evidence="6 15">tRNA (guanine-N(1)-)-methyltransferase</fullName>
        <ecNumber evidence="5 15">2.1.1.228</ecNumber>
    </recommendedName>
    <alternativeName>
        <fullName evidence="12 15">M1G-methyltransferase</fullName>
    </alternativeName>
    <alternativeName>
        <fullName evidence="13 15">tRNA [GM37] methyltransferase</fullName>
    </alternativeName>
</protein>
<comment type="function">
    <text evidence="1 15 17">Specifically methylates guanosine-37 in various tRNAs.</text>
</comment>
<evidence type="ECO:0000256" key="7">
    <source>
        <dbReference type="ARBA" id="ARBA00022490"/>
    </source>
</evidence>
<dbReference type="CDD" id="cd18080">
    <property type="entry name" value="TrmD-like"/>
    <property type="match status" value="1"/>
</dbReference>
<name>A0A381DZR0_9GAMM</name>
<dbReference type="OrthoDB" id="9807416at2"/>
<dbReference type="InterPro" id="IPR029028">
    <property type="entry name" value="Alpha/beta_knot_MTases"/>
</dbReference>